<evidence type="ECO:0000256" key="6">
    <source>
        <dbReference type="ARBA" id="ARBA00012057"/>
    </source>
</evidence>
<evidence type="ECO:0000256" key="7">
    <source>
        <dbReference type="ARBA" id="ARBA00022516"/>
    </source>
</evidence>
<dbReference type="InterPro" id="IPR015797">
    <property type="entry name" value="NUDIX_hydrolase-like_dom_sf"/>
</dbReference>
<evidence type="ECO:0000256" key="3">
    <source>
        <dbReference type="ARBA" id="ARBA00003951"/>
    </source>
</evidence>
<dbReference type="NCBIfam" id="TIGR02150">
    <property type="entry name" value="IPP_isom_1"/>
    <property type="match status" value="1"/>
</dbReference>
<evidence type="ECO:0000256" key="2">
    <source>
        <dbReference type="ARBA" id="ARBA00001946"/>
    </source>
</evidence>
<comment type="cofactor">
    <cofactor evidence="2">
        <name>Mg(2+)</name>
        <dbReference type="ChEBI" id="CHEBI:18420"/>
    </cofactor>
</comment>
<dbReference type="EC" id="5.3.3.2" evidence="6"/>
<dbReference type="CDD" id="cd02885">
    <property type="entry name" value="NUDIX_IPP_Isomerase"/>
    <property type="match status" value="1"/>
</dbReference>
<dbReference type="SUPFAM" id="SSF55811">
    <property type="entry name" value="Nudix"/>
    <property type="match status" value="1"/>
</dbReference>
<accession>A0A553NU75</accession>
<evidence type="ECO:0000256" key="4">
    <source>
        <dbReference type="ARBA" id="ARBA00004826"/>
    </source>
</evidence>
<name>A0A553NU75_TIGCA</name>
<dbReference type="PANTHER" id="PTHR10885">
    <property type="entry name" value="ISOPENTENYL-DIPHOSPHATE DELTA-ISOMERASE"/>
    <property type="match status" value="1"/>
</dbReference>
<dbReference type="GO" id="GO:0050992">
    <property type="term" value="P:dimethylallyl diphosphate biosynthetic process"/>
    <property type="evidence" value="ECO:0007669"/>
    <property type="project" value="UniProtKB-UniPathway"/>
</dbReference>
<evidence type="ECO:0000256" key="14">
    <source>
        <dbReference type="ARBA" id="ARBA00023235"/>
    </source>
</evidence>
<keyword evidence="18" id="KW-1185">Reference proteome</keyword>
<evidence type="ECO:0000256" key="11">
    <source>
        <dbReference type="ARBA" id="ARBA00022955"/>
    </source>
</evidence>
<dbReference type="OMA" id="WENIDYH"/>
<keyword evidence="9" id="KW-0753">Steroid metabolism</keyword>
<keyword evidence="12" id="KW-0443">Lipid metabolism</keyword>
<dbReference type="Proteomes" id="UP000318571">
    <property type="component" value="Chromosome 1"/>
</dbReference>
<keyword evidence="9" id="KW-1207">Sterol metabolism</keyword>
<comment type="caution">
    <text evidence="17">The sequence shown here is derived from an EMBL/GenBank/DDBJ whole genome shotgun (WGS) entry which is preliminary data.</text>
</comment>
<evidence type="ECO:0000256" key="9">
    <source>
        <dbReference type="ARBA" id="ARBA00022778"/>
    </source>
</evidence>
<protein>
    <recommendedName>
        <fullName evidence="6">isopentenyl-diphosphate Delta-isomerase</fullName>
        <ecNumber evidence="6">5.3.3.2</ecNumber>
    </recommendedName>
</protein>
<dbReference type="GO" id="GO:0006695">
    <property type="term" value="P:cholesterol biosynthetic process"/>
    <property type="evidence" value="ECO:0007669"/>
    <property type="project" value="UniProtKB-KW"/>
</dbReference>
<dbReference type="AlphaFoldDB" id="A0A553NU75"/>
<feature type="signal peptide" evidence="15">
    <location>
        <begin position="1"/>
        <end position="21"/>
    </location>
</feature>
<keyword evidence="8" id="KW-0479">Metal-binding</keyword>
<evidence type="ECO:0000256" key="8">
    <source>
        <dbReference type="ARBA" id="ARBA00022723"/>
    </source>
</evidence>
<evidence type="ECO:0000256" key="5">
    <source>
        <dbReference type="ARBA" id="ARBA00007579"/>
    </source>
</evidence>
<evidence type="ECO:0000256" key="10">
    <source>
        <dbReference type="ARBA" id="ARBA00022842"/>
    </source>
</evidence>
<comment type="catalytic activity">
    <reaction evidence="1">
        <text>isopentenyl diphosphate = dimethylallyl diphosphate</text>
        <dbReference type="Rhea" id="RHEA:23284"/>
        <dbReference type="ChEBI" id="CHEBI:57623"/>
        <dbReference type="ChEBI" id="CHEBI:128769"/>
        <dbReference type="EC" id="5.3.3.2"/>
    </reaction>
</comment>
<proteinExistence type="inferred from homology"/>
<dbReference type="GO" id="GO:0005737">
    <property type="term" value="C:cytoplasm"/>
    <property type="evidence" value="ECO:0007669"/>
    <property type="project" value="TreeGrafter"/>
</dbReference>
<keyword evidence="15" id="KW-0732">Signal</keyword>
<feature type="domain" description="Nudix hydrolase" evidence="16">
    <location>
        <begin position="553"/>
        <end position="703"/>
    </location>
</feature>
<reference evidence="17 18" key="1">
    <citation type="journal article" date="2018" name="Nat. Ecol. Evol.">
        <title>Genomic signatures of mitonuclear coevolution across populations of Tigriopus californicus.</title>
        <authorList>
            <person name="Barreto F.S."/>
            <person name="Watson E.T."/>
            <person name="Lima T.G."/>
            <person name="Willett C.S."/>
            <person name="Edmands S."/>
            <person name="Li W."/>
            <person name="Burton R.S."/>
        </authorList>
    </citation>
    <scope>NUCLEOTIDE SEQUENCE [LARGE SCALE GENOMIC DNA]</scope>
    <source>
        <strain evidence="17 18">San Diego</strain>
    </source>
</reference>
<dbReference type="InterPro" id="IPR011876">
    <property type="entry name" value="IsopentenylPP_isomerase_typ1"/>
</dbReference>
<dbReference type="Gene3D" id="3.90.79.10">
    <property type="entry name" value="Nucleoside Triphosphate Pyrophosphohydrolase"/>
    <property type="match status" value="1"/>
</dbReference>
<keyword evidence="9" id="KW-0153">Cholesterol metabolism</keyword>
<keyword evidence="9" id="KW-0152">Cholesterol biosynthesis</keyword>
<dbReference type="GO" id="GO:0009240">
    <property type="term" value="P:isopentenyl diphosphate biosynthetic process"/>
    <property type="evidence" value="ECO:0007669"/>
    <property type="project" value="TreeGrafter"/>
</dbReference>
<gene>
    <name evidence="17" type="ORF">TCAL_04152</name>
</gene>
<sequence length="734" mass="84980">MVRPVSPGFVLWVGWVGLVWTATGPPFRDWNLPKAHLERSWGHRDACWGHEPDCSQSMGLDEIQCQPEYSHFHKRPAKSVFDDQSGFGYLRKMRSSVRPLCRSAGHPASSNLNCSDQLTFCQGRNLMIDFRPIMDIGRTLRYDMDVLKEGGIHGRCTLNRLFLQEHSNLMSPLQSWAPEVRYFQTDKVFFNGTDSRMCDVYVERPTILMKLDATVNMYHHFCDFFNLYLSLHLNGSDRMSPEAFSTDINILIWENIDYHSSFRPTFQAFTQHPLLDLRSFGAQRVCFRKLMLPALPRLIFGLYYNTPIIQGCRNSALFRAFSEFILHRLRIPERVETDSRQLRVTLLSRLTKHRRIINQEQLVAALNRETGYHVEVAYFTHKNPFEQQLRTIHSTDILIGLHGAGLTHMFFLPPWATVFELYNCEDAGCYQDLTHLCGLNYITWTNRTALFPQSEDPNLDSEHKGQPKFNNYAFDPLEFVRKVNEAGQLMIRKSVMLSLNPGKCLASTLSPKIDPVQEKLLEERCILVDENDRKIGSDSKRNCHTLDDRGQSPLHRAFSLFIFNENNEILMQQRSDDKITFPGLWTNTCCSHPLAVPEEQDVSNEAIGVRRAAQRRVLSELGILPEHCPIEKMVYLTRILYSAPSQCGQWGENELDYILFLKAKTLKFEPNPNEVKEVMFMKANQLDDFIQDRPNLTPWFALLARSFLPKWWAGVETIEQFKDHTSIHKFPSKS</sequence>
<dbReference type="PANTHER" id="PTHR10885:SF0">
    <property type="entry name" value="ISOPENTENYL-DIPHOSPHATE DELTA-ISOMERASE"/>
    <property type="match status" value="1"/>
</dbReference>
<keyword evidence="7" id="KW-0444">Lipid biosynthesis</keyword>
<keyword evidence="14" id="KW-0413">Isomerase</keyword>
<evidence type="ECO:0000256" key="15">
    <source>
        <dbReference type="SAM" id="SignalP"/>
    </source>
</evidence>
<evidence type="ECO:0000256" key="1">
    <source>
        <dbReference type="ARBA" id="ARBA00000374"/>
    </source>
</evidence>
<dbReference type="InterPro" id="IPR000086">
    <property type="entry name" value="NUDIX_hydrolase_dom"/>
</dbReference>
<dbReference type="FunFam" id="3.90.79.10:FF:000012">
    <property type="entry name" value="Isopentenyl-diphosphate Delta-isomerase 1"/>
    <property type="match status" value="1"/>
</dbReference>
<dbReference type="Pfam" id="PF04577">
    <property type="entry name" value="Glyco_transf_61"/>
    <property type="match status" value="1"/>
</dbReference>
<dbReference type="PROSITE" id="PS51462">
    <property type="entry name" value="NUDIX"/>
    <property type="match status" value="1"/>
</dbReference>
<evidence type="ECO:0000256" key="13">
    <source>
        <dbReference type="ARBA" id="ARBA00023229"/>
    </source>
</evidence>
<dbReference type="Pfam" id="PF00293">
    <property type="entry name" value="NUDIX"/>
    <property type="match status" value="1"/>
</dbReference>
<keyword evidence="10" id="KW-0460">Magnesium</keyword>
<evidence type="ECO:0000259" key="16">
    <source>
        <dbReference type="PROSITE" id="PS51462"/>
    </source>
</evidence>
<dbReference type="UniPathway" id="UPA00059">
    <property type="reaction ID" value="UER00104"/>
</dbReference>
<dbReference type="GO" id="GO:0016757">
    <property type="term" value="F:glycosyltransferase activity"/>
    <property type="evidence" value="ECO:0007669"/>
    <property type="project" value="InterPro"/>
</dbReference>
<dbReference type="InterPro" id="IPR049625">
    <property type="entry name" value="Glyco_transf_61_cat"/>
</dbReference>
<keyword evidence="13" id="KW-0414">Isoprene biosynthesis</keyword>
<dbReference type="EMBL" id="VCGU01000010">
    <property type="protein sequence ID" value="TRY68984.1"/>
    <property type="molecule type" value="Genomic_DNA"/>
</dbReference>
<evidence type="ECO:0000313" key="17">
    <source>
        <dbReference type="EMBL" id="TRY68984.1"/>
    </source>
</evidence>
<comment type="function">
    <text evidence="3">Catalyzes the 1,3-allylic rearrangement of the homoallylic substrate isopentenyl (IPP) to its highly electrophilic allylic isomer, dimethylallyl diphosphate (DMAPP).</text>
</comment>
<feature type="chain" id="PRO_5021909820" description="isopentenyl-diphosphate Delta-isomerase" evidence="15">
    <location>
        <begin position="22"/>
        <end position="734"/>
    </location>
</feature>
<evidence type="ECO:0000256" key="12">
    <source>
        <dbReference type="ARBA" id="ARBA00023098"/>
    </source>
</evidence>
<evidence type="ECO:0000313" key="18">
    <source>
        <dbReference type="Proteomes" id="UP000318571"/>
    </source>
</evidence>
<dbReference type="STRING" id="6832.A0A553NU75"/>
<dbReference type="GO" id="GO:0004452">
    <property type="term" value="F:isopentenyl-diphosphate delta-isomerase activity"/>
    <property type="evidence" value="ECO:0007669"/>
    <property type="project" value="UniProtKB-EC"/>
</dbReference>
<keyword evidence="11" id="KW-0752">Steroid biosynthesis</keyword>
<comment type="similarity">
    <text evidence="5">Belongs to the IPP isomerase type 1 family.</text>
</comment>
<dbReference type="GO" id="GO:0046872">
    <property type="term" value="F:metal ion binding"/>
    <property type="evidence" value="ECO:0007669"/>
    <property type="project" value="UniProtKB-KW"/>
</dbReference>
<keyword evidence="9" id="KW-0756">Sterol biosynthesis</keyword>
<organism evidence="17 18">
    <name type="scientific">Tigriopus californicus</name>
    <name type="common">Marine copepod</name>
    <dbReference type="NCBI Taxonomy" id="6832"/>
    <lineage>
        <taxon>Eukaryota</taxon>
        <taxon>Metazoa</taxon>
        <taxon>Ecdysozoa</taxon>
        <taxon>Arthropoda</taxon>
        <taxon>Crustacea</taxon>
        <taxon>Multicrustacea</taxon>
        <taxon>Hexanauplia</taxon>
        <taxon>Copepoda</taxon>
        <taxon>Harpacticoida</taxon>
        <taxon>Harpacticidae</taxon>
        <taxon>Tigriopus</taxon>
    </lineage>
</organism>
<comment type="pathway">
    <text evidence="4">Isoprenoid biosynthesis; dimethylallyl diphosphate biosynthesis; dimethylallyl diphosphate from isopentenyl diphosphate: step 1/1.</text>
</comment>